<keyword evidence="3" id="KW-1185">Reference proteome</keyword>
<dbReference type="Proteomes" id="UP000472320">
    <property type="component" value="Unassembled WGS sequence"/>
</dbReference>
<dbReference type="EMBL" id="WNKX01000004">
    <property type="protein sequence ID" value="MTW10426.1"/>
    <property type="molecule type" value="Genomic_DNA"/>
</dbReference>
<reference evidence="2 3" key="1">
    <citation type="submission" date="2019-11" db="EMBL/GenBank/DDBJ databases">
        <title>Type strains purchased from KCTC, JCM and DSMZ.</title>
        <authorList>
            <person name="Lu H."/>
        </authorList>
    </citation>
    <scope>NUCLEOTIDE SEQUENCE [LARGE SCALE GENOMIC DNA]</scope>
    <source>
        <strain evidence="2 3">JCM 31587</strain>
    </source>
</reference>
<dbReference type="SUPFAM" id="SSF54427">
    <property type="entry name" value="NTF2-like"/>
    <property type="match status" value="1"/>
</dbReference>
<evidence type="ECO:0000313" key="2">
    <source>
        <dbReference type="EMBL" id="MTW10426.1"/>
    </source>
</evidence>
<sequence length="176" mass="19531">MRLIVIGLACASALLCSGVGMAAENPPAYIGKHTSTQQDTAAINKVVADFGNAIKTKDSKLLSTLVLHSNILFDAPTAPDAIAMLRDKVDVNFDGLRSGGYSDFARFIGTTRDQVEEKFYNVNITQDKNVAWVMFDYEFVVNGKTQNYGIETWQMMKVADDRWKIASVMWTINRPI</sequence>
<comment type="caution">
    <text evidence="2">The sequence shown here is derived from an EMBL/GenBank/DDBJ whole genome shotgun (WGS) entry which is preliminary data.</text>
</comment>
<keyword evidence="1" id="KW-0732">Signal</keyword>
<dbReference type="InterPro" id="IPR032710">
    <property type="entry name" value="NTF2-like_dom_sf"/>
</dbReference>
<accession>A0A6L6QFI4</accession>
<proteinExistence type="predicted"/>
<dbReference type="OrthoDB" id="118519at2"/>
<feature type="chain" id="PRO_5027029017" description="Nuclear transport factor 2 family protein" evidence="1">
    <location>
        <begin position="23"/>
        <end position="176"/>
    </location>
</feature>
<evidence type="ECO:0008006" key="4">
    <source>
        <dbReference type="Google" id="ProtNLM"/>
    </source>
</evidence>
<name>A0A6L6QFI4_9BURK</name>
<gene>
    <name evidence="2" type="ORF">GM658_07400</name>
</gene>
<organism evidence="2 3">
    <name type="scientific">Massilia eburnea</name>
    <dbReference type="NCBI Taxonomy" id="1776165"/>
    <lineage>
        <taxon>Bacteria</taxon>
        <taxon>Pseudomonadati</taxon>
        <taxon>Pseudomonadota</taxon>
        <taxon>Betaproteobacteria</taxon>
        <taxon>Burkholderiales</taxon>
        <taxon>Oxalobacteraceae</taxon>
        <taxon>Telluria group</taxon>
        <taxon>Massilia</taxon>
    </lineage>
</organism>
<feature type="signal peptide" evidence="1">
    <location>
        <begin position="1"/>
        <end position="22"/>
    </location>
</feature>
<evidence type="ECO:0000313" key="3">
    <source>
        <dbReference type="Proteomes" id="UP000472320"/>
    </source>
</evidence>
<evidence type="ECO:0000256" key="1">
    <source>
        <dbReference type="SAM" id="SignalP"/>
    </source>
</evidence>
<dbReference type="Gene3D" id="3.10.450.50">
    <property type="match status" value="1"/>
</dbReference>
<dbReference type="AlphaFoldDB" id="A0A6L6QFI4"/>
<dbReference type="RefSeq" id="WP_155453359.1">
    <property type="nucleotide sequence ID" value="NZ_WNKX01000004.1"/>
</dbReference>
<protein>
    <recommendedName>
        <fullName evidence="4">Nuclear transport factor 2 family protein</fullName>
    </recommendedName>
</protein>